<organism evidence="2">
    <name type="scientific">human gut metagenome</name>
    <dbReference type="NCBI Taxonomy" id="408170"/>
    <lineage>
        <taxon>unclassified sequences</taxon>
        <taxon>metagenomes</taxon>
        <taxon>organismal metagenomes</taxon>
    </lineage>
</organism>
<dbReference type="EMBL" id="AJWZ01006171">
    <property type="protein sequence ID" value="EKC60538.1"/>
    <property type="molecule type" value="Genomic_DNA"/>
</dbReference>
<dbReference type="AlphaFoldDB" id="K1SSL8"/>
<feature type="compositionally biased region" description="Basic and acidic residues" evidence="1">
    <location>
        <begin position="36"/>
        <end position="55"/>
    </location>
</feature>
<comment type="caution">
    <text evidence="2">The sequence shown here is derived from an EMBL/GenBank/DDBJ whole genome shotgun (WGS) entry which is preliminary data.</text>
</comment>
<sequence length="55" mass="6027">GIYAVPLSEPEGKEILVGKFTLVNLSTPRNASSGFAKEKHRDGHLLKYPEEESVS</sequence>
<reference evidence="2" key="1">
    <citation type="journal article" date="2013" name="Environ. Microbiol.">
        <title>Microbiota from the distal guts of lean and obese adolescents exhibit partial functional redundancy besides clear differences in community structure.</title>
        <authorList>
            <person name="Ferrer M."/>
            <person name="Ruiz A."/>
            <person name="Lanza F."/>
            <person name="Haange S.B."/>
            <person name="Oberbach A."/>
            <person name="Till H."/>
            <person name="Bargiela R."/>
            <person name="Campoy C."/>
            <person name="Segura M.T."/>
            <person name="Richter M."/>
            <person name="von Bergen M."/>
            <person name="Seifert J."/>
            <person name="Suarez A."/>
        </authorList>
    </citation>
    <scope>NUCLEOTIDE SEQUENCE</scope>
</reference>
<accession>K1SSL8</accession>
<name>K1SSL8_9ZZZZ</name>
<gene>
    <name evidence="2" type="ORF">OBE_08924</name>
</gene>
<feature type="region of interest" description="Disordered" evidence="1">
    <location>
        <begin position="28"/>
        <end position="55"/>
    </location>
</feature>
<proteinExistence type="predicted"/>
<protein>
    <submittedName>
        <fullName evidence="2">Uncharacterized protein</fullName>
    </submittedName>
</protein>
<evidence type="ECO:0000313" key="2">
    <source>
        <dbReference type="EMBL" id="EKC60538.1"/>
    </source>
</evidence>
<evidence type="ECO:0000256" key="1">
    <source>
        <dbReference type="SAM" id="MobiDB-lite"/>
    </source>
</evidence>
<feature type="non-terminal residue" evidence="2">
    <location>
        <position position="1"/>
    </location>
</feature>